<evidence type="ECO:0000256" key="2">
    <source>
        <dbReference type="ARBA" id="ARBA00004613"/>
    </source>
</evidence>
<keyword evidence="8" id="KW-0378">Hydrolase</keyword>
<dbReference type="GO" id="GO:0003796">
    <property type="term" value="F:lysozyme activity"/>
    <property type="evidence" value="ECO:0007669"/>
    <property type="project" value="UniProtKB-EC"/>
</dbReference>
<dbReference type="GO" id="GO:0042742">
    <property type="term" value="P:defense response to bacterium"/>
    <property type="evidence" value="ECO:0007669"/>
    <property type="project" value="UniProtKB-KW"/>
</dbReference>
<evidence type="ECO:0000256" key="5">
    <source>
        <dbReference type="ARBA" id="ARBA00022525"/>
    </source>
</evidence>
<keyword evidence="10" id="KW-0326">Glycosidase</keyword>
<evidence type="ECO:0000313" key="14">
    <source>
        <dbReference type="EMBL" id="KGQ11626.1"/>
    </source>
</evidence>
<reference evidence="14 15" key="1">
    <citation type="submission" date="2012-10" db="EMBL/GenBank/DDBJ databases">
        <title>Genome sequencing and analysis of entomopathogenic fungi Beauveria bassiana D1-5.</title>
        <authorList>
            <person name="Li Q."/>
            <person name="Wang L."/>
            <person name="Zhang Z."/>
            <person name="Wang Q."/>
            <person name="Ren J."/>
            <person name="Wang M."/>
            <person name="Xu W."/>
            <person name="Wang J."/>
            <person name="Lu Y."/>
            <person name="Du Q."/>
            <person name="Sun Z."/>
        </authorList>
    </citation>
    <scope>NUCLEOTIDE SEQUENCE [LARGE SCALE GENOMIC DNA]</scope>
    <source>
        <strain evidence="14 15">D1-5</strain>
    </source>
</reference>
<comment type="similarity">
    <text evidence="3">Belongs to the glycosyl hydrolase 25 family.</text>
</comment>
<dbReference type="eggNOG" id="ENOG502RYP2">
    <property type="taxonomic scope" value="Eukaryota"/>
</dbReference>
<protein>
    <recommendedName>
        <fullName evidence="12">N,O-diacetylmuramidase</fullName>
        <ecNumber evidence="4">3.2.1.17</ecNumber>
    </recommendedName>
    <alternativeName>
        <fullName evidence="13">Lysozyme CH</fullName>
    </alternativeName>
</protein>
<evidence type="ECO:0000256" key="4">
    <source>
        <dbReference type="ARBA" id="ARBA00012732"/>
    </source>
</evidence>
<dbReference type="PANTHER" id="PTHR34135:SF2">
    <property type="entry name" value="LYSOZYME"/>
    <property type="match status" value="1"/>
</dbReference>
<evidence type="ECO:0000256" key="6">
    <source>
        <dbReference type="ARBA" id="ARBA00022529"/>
    </source>
</evidence>
<dbReference type="STRING" id="1245745.A0A0A2VUR3"/>
<dbReference type="GO" id="GO:0009253">
    <property type="term" value="P:peptidoglycan catabolic process"/>
    <property type="evidence" value="ECO:0007669"/>
    <property type="project" value="InterPro"/>
</dbReference>
<keyword evidence="9" id="KW-1015">Disulfide bond</keyword>
<keyword evidence="7" id="KW-0081">Bacteriolytic enzyme</keyword>
<evidence type="ECO:0000256" key="13">
    <source>
        <dbReference type="ARBA" id="ARBA00075474"/>
    </source>
</evidence>
<gene>
    <name evidence="14" type="ORF">BBAD15_g2633</name>
</gene>
<dbReference type="HOGENOM" id="CLU_044973_4_0_1"/>
<dbReference type="Proteomes" id="UP000030106">
    <property type="component" value="Unassembled WGS sequence"/>
</dbReference>
<dbReference type="OrthoDB" id="6590422at2759"/>
<name>A0A0A2VUR3_BEABA</name>
<evidence type="ECO:0000256" key="9">
    <source>
        <dbReference type="ARBA" id="ARBA00023157"/>
    </source>
</evidence>
<evidence type="ECO:0000256" key="8">
    <source>
        <dbReference type="ARBA" id="ARBA00022801"/>
    </source>
</evidence>
<dbReference type="SMART" id="SM00641">
    <property type="entry name" value="Glyco_25"/>
    <property type="match status" value="1"/>
</dbReference>
<sequence length="266" mass="28484">MEANVLSVSGMCRSIGYKYDSVFPLGKKEVSLTTAVTKMKSFSSIVAGIIGLASVASATVQGFDVSGYQPTVNWAAAYSSGARFVIIKATEGTGFTSSSFSSQYTGATKAGFIRGGYHFALPDRSSGSAQADYFLAHGGGWSGDGITLPGMLDIEYNPYGATCYGLSQSAMVNWISDFIEHYKAKTTQYPIIYTTTDWWKTCTGNSAAFGQKSPLSLARYASSVGEIPNGWPFQTFWQNSDKYAYGGDSQIFNGAYSQLQKIARGG</sequence>
<comment type="catalytic activity">
    <reaction evidence="1">
        <text>Hydrolysis of (1-&gt;4)-beta-linkages between N-acetylmuramic acid and N-acetyl-D-glucosamine residues in a peptidoglycan and between N-acetyl-D-glucosamine residues in chitodextrins.</text>
        <dbReference type="EC" id="3.2.1.17"/>
    </reaction>
</comment>
<dbReference type="CDD" id="cd06412">
    <property type="entry name" value="GH25_CH-type"/>
    <property type="match status" value="1"/>
</dbReference>
<evidence type="ECO:0000256" key="10">
    <source>
        <dbReference type="ARBA" id="ARBA00023295"/>
    </source>
</evidence>
<dbReference type="FunFam" id="3.20.20.80:FF:000060">
    <property type="entry name" value="Lysozyme M1"/>
    <property type="match status" value="1"/>
</dbReference>
<dbReference type="InterPro" id="IPR002053">
    <property type="entry name" value="Glyco_hydro_25"/>
</dbReference>
<evidence type="ECO:0000256" key="7">
    <source>
        <dbReference type="ARBA" id="ARBA00022638"/>
    </source>
</evidence>
<dbReference type="Gene3D" id="3.20.20.80">
    <property type="entry name" value="Glycosidases"/>
    <property type="match status" value="1"/>
</dbReference>
<proteinExistence type="inferred from homology"/>
<evidence type="ECO:0000256" key="1">
    <source>
        <dbReference type="ARBA" id="ARBA00000632"/>
    </source>
</evidence>
<comment type="subcellular location">
    <subcellularLocation>
        <location evidence="2">Secreted</location>
    </subcellularLocation>
</comment>
<evidence type="ECO:0000256" key="12">
    <source>
        <dbReference type="ARBA" id="ARBA00073159"/>
    </source>
</evidence>
<dbReference type="GO" id="GO:0005576">
    <property type="term" value="C:extracellular region"/>
    <property type="evidence" value="ECO:0007669"/>
    <property type="project" value="UniProtKB-SubCell"/>
</dbReference>
<comment type="function">
    <text evidence="11">This enzyme has both lysozyme (acetylmuramidase) and diacetylmuramidase activities.</text>
</comment>
<dbReference type="SUPFAM" id="SSF51445">
    <property type="entry name" value="(Trans)glycosidases"/>
    <property type="match status" value="1"/>
</dbReference>
<dbReference type="GO" id="GO:0031640">
    <property type="term" value="P:killing of cells of another organism"/>
    <property type="evidence" value="ECO:0007669"/>
    <property type="project" value="UniProtKB-KW"/>
</dbReference>
<dbReference type="GO" id="GO:0016998">
    <property type="term" value="P:cell wall macromolecule catabolic process"/>
    <property type="evidence" value="ECO:0007669"/>
    <property type="project" value="InterPro"/>
</dbReference>
<dbReference type="InterPro" id="IPR018077">
    <property type="entry name" value="Glyco_hydro_fam25_subgr"/>
</dbReference>
<dbReference type="AlphaFoldDB" id="A0A0A2VUR3"/>
<keyword evidence="5" id="KW-0964">Secreted</keyword>
<dbReference type="EC" id="3.2.1.17" evidence="4"/>
<accession>A0A0A2VUR3</accession>
<dbReference type="InterPro" id="IPR017853">
    <property type="entry name" value="GH"/>
</dbReference>
<evidence type="ECO:0000256" key="11">
    <source>
        <dbReference type="ARBA" id="ARBA00055588"/>
    </source>
</evidence>
<evidence type="ECO:0000313" key="15">
    <source>
        <dbReference type="Proteomes" id="UP000030106"/>
    </source>
</evidence>
<dbReference type="PROSITE" id="PS51904">
    <property type="entry name" value="GLYCOSYL_HYDROL_F25_2"/>
    <property type="match status" value="1"/>
</dbReference>
<dbReference type="PANTHER" id="PTHR34135">
    <property type="entry name" value="LYSOZYME"/>
    <property type="match status" value="1"/>
</dbReference>
<keyword evidence="6" id="KW-0929">Antimicrobial</keyword>
<comment type="caution">
    <text evidence="14">The sequence shown here is derived from an EMBL/GenBank/DDBJ whole genome shotgun (WGS) entry which is preliminary data.</text>
</comment>
<organism evidence="14 15">
    <name type="scientific">Beauveria bassiana D1-5</name>
    <dbReference type="NCBI Taxonomy" id="1245745"/>
    <lineage>
        <taxon>Eukaryota</taxon>
        <taxon>Fungi</taxon>
        <taxon>Dikarya</taxon>
        <taxon>Ascomycota</taxon>
        <taxon>Pezizomycotina</taxon>
        <taxon>Sordariomycetes</taxon>
        <taxon>Hypocreomycetidae</taxon>
        <taxon>Hypocreales</taxon>
        <taxon>Cordycipitaceae</taxon>
        <taxon>Beauveria</taxon>
    </lineage>
</organism>
<dbReference type="EMBL" id="ANFO01000193">
    <property type="protein sequence ID" value="KGQ11626.1"/>
    <property type="molecule type" value="Genomic_DNA"/>
</dbReference>
<dbReference type="Pfam" id="PF01183">
    <property type="entry name" value="Glyco_hydro_25"/>
    <property type="match status" value="1"/>
</dbReference>
<dbReference type="GO" id="GO:0016052">
    <property type="term" value="P:carbohydrate catabolic process"/>
    <property type="evidence" value="ECO:0007669"/>
    <property type="project" value="TreeGrafter"/>
</dbReference>
<evidence type="ECO:0000256" key="3">
    <source>
        <dbReference type="ARBA" id="ARBA00010646"/>
    </source>
</evidence>